<dbReference type="Pfam" id="PF11716">
    <property type="entry name" value="MDMPI_N"/>
    <property type="match status" value="1"/>
</dbReference>
<dbReference type="InParanoid" id="A0A263D7U0"/>
<dbReference type="EMBL" id="NKYE01000002">
    <property type="protein sequence ID" value="OZM74451.1"/>
    <property type="molecule type" value="Genomic_DNA"/>
</dbReference>
<reference evidence="2 3" key="1">
    <citation type="submission" date="2017-07" db="EMBL/GenBank/DDBJ databases">
        <title>Amycolatopsis antarcticus sp. nov., isolated from the surface of an Antarcticus brown macroalga.</title>
        <authorList>
            <person name="Wang J."/>
            <person name="Leiva S."/>
            <person name="Huang J."/>
            <person name="Huang Y."/>
        </authorList>
    </citation>
    <scope>NUCLEOTIDE SEQUENCE [LARGE SCALE GENOMIC DNA]</scope>
    <source>
        <strain evidence="2 3">AU-G6</strain>
    </source>
</reference>
<dbReference type="InterPro" id="IPR034660">
    <property type="entry name" value="DinB/YfiT-like"/>
</dbReference>
<accession>A0A263D7U0</accession>
<gene>
    <name evidence="2" type="ORF">CFN78_04860</name>
</gene>
<dbReference type="GO" id="GO:0046872">
    <property type="term" value="F:metal ion binding"/>
    <property type="evidence" value="ECO:0007669"/>
    <property type="project" value="InterPro"/>
</dbReference>
<dbReference type="InterPro" id="IPR017517">
    <property type="entry name" value="Maleyloyr_isom"/>
</dbReference>
<dbReference type="PANTHER" id="PTHR40758">
    <property type="entry name" value="CONSERVED PROTEIN"/>
    <property type="match status" value="1"/>
</dbReference>
<dbReference type="NCBIfam" id="TIGR03083">
    <property type="entry name" value="maleylpyruvate isomerase family mycothiol-dependent enzyme"/>
    <property type="match status" value="1"/>
</dbReference>
<sequence>MRGQALVDHGRLLEVLGMEGELLGEITHAVQPDIPVTTCPGWTTGELLRHVGSVYRVALGWLADGRQPTEWQREPVRGQTLEEYLETGYAALFAELSRHDPGERAGSWWPADRTYGFWCRRMVHETVVHRVDAQQAATPDQVSPVDEDIAADGADEALALWFAQRLPMLGLTGTRAGSVGVRAGGHNWIARAGPAETTAWRCSPAEAEMADGFVSGTAEKVYLWMWGRQPWWSVTLDGHDDDAVGQLWALLRLATR</sequence>
<dbReference type="RefSeq" id="WP_094861349.1">
    <property type="nucleotide sequence ID" value="NZ_NKYE01000002.1"/>
</dbReference>
<proteinExistence type="predicted"/>
<dbReference type="Proteomes" id="UP000242444">
    <property type="component" value="Unassembled WGS sequence"/>
</dbReference>
<dbReference type="InterPro" id="IPR024344">
    <property type="entry name" value="MDMPI_metal-binding"/>
</dbReference>
<evidence type="ECO:0000259" key="1">
    <source>
        <dbReference type="Pfam" id="PF11716"/>
    </source>
</evidence>
<dbReference type="GO" id="GO:0005886">
    <property type="term" value="C:plasma membrane"/>
    <property type="evidence" value="ECO:0007669"/>
    <property type="project" value="TreeGrafter"/>
</dbReference>
<evidence type="ECO:0000313" key="3">
    <source>
        <dbReference type="Proteomes" id="UP000242444"/>
    </source>
</evidence>
<dbReference type="SUPFAM" id="SSF109854">
    <property type="entry name" value="DinB/YfiT-like putative metalloenzymes"/>
    <property type="match status" value="1"/>
</dbReference>
<name>A0A263D7U0_9PSEU</name>
<comment type="caution">
    <text evidence="2">The sequence shown here is derived from an EMBL/GenBank/DDBJ whole genome shotgun (WGS) entry which is preliminary data.</text>
</comment>
<keyword evidence="3" id="KW-1185">Reference proteome</keyword>
<dbReference type="AlphaFoldDB" id="A0A263D7U0"/>
<dbReference type="OrthoDB" id="3671213at2"/>
<evidence type="ECO:0000313" key="2">
    <source>
        <dbReference type="EMBL" id="OZM74451.1"/>
    </source>
</evidence>
<feature type="domain" description="Mycothiol-dependent maleylpyruvate isomerase metal-binding" evidence="1">
    <location>
        <begin position="23"/>
        <end position="134"/>
    </location>
</feature>
<organism evidence="2 3">
    <name type="scientific">Amycolatopsis antarctica</name>
    <dbReference type="NCBI Taxonomy" id="1854586"/>
    <lineage>
        <taxon>Bacteria</taxon>
        <taxon>Bacillati</taxon>
        <taxon>Actinomycetota</taxon>
        <taxon>Actinomycetes</taxon>
        <taxon>Pseudonocardiales</taxon>
        <taxon>Pseudonocardiaceae</taxon>
        <taxon>Amycolatopsis</taxon>
    </lineage>
</organism>
<protein>
    <recommendedName>
        <fullName evidence="1">Mycothiol-dependent maleylpyruvate isomerase metal-binding domain-containing protein</fullName>
    </recommendedName>
</protein>
<dbReference type="PANTHER" id="PTHR40758:SF1">
    <property type="entry name" value="CONSERVED PROTEIN"/>
    <property type="match status" value="1"/>
</dbReference>